<dbReference type="EMBL" id="BQFW01000012">
    <property type="protein sequence ID" value="GJJ76214.1"/>
    <property type="molecule type" value="Genomic_DNA"/>
</dbReference>
<dbReference type="OrthoDB" id="272266at2759"/>
<organism evidence="3 4">
    <name type="scientific">Entomortierella parvispora</name>
    <dbReference type="NCBI Taxonomy" id="205924"/>
    <lineage>
        <taxon>Eukaryota</taxon>
        <taxon>Fungi</taxon>
        <taxon>Fungi incertae sedis</taxon>
        <taxon>Mucoromycota</taxon>
        <taxon>Mortierellomycotina</taxon>
        <taxon>Mortierellomycetes</taxon>
        <taxon>Mortierellales</taxon>
        <taxon>Mortierellaceae</taxon>
        <taxon>Entomortierella</taxon>
    </lineage>
</organism>
<dbReference type="Proteomes" id="UP000827284">
    <property type="component" value="Unassembled WGS sequence"/>
</dbReference>
<gene>
    <name evidence="3" type="ORF">EMPS_08573</name>
</gene>
<evidence type="ECO:0000256" key="1">
    <source>
        <dbReference type="SAM" id="MobiDB-lite"/>
    </source>
</evidence>
<evidence type="ECO:0000259" key="2">
    <source>
        <dbReference type="PROSITE" id="PS51186"/>
    </source>
</evidence>
<dbReference type="InterPro" id="IPR000182">
    <property type="entry name" value="GNAT_dom"/>
</dbReference>
<feature type="domain" description="N-acetyltransferase" evidence="2">
    <location>
        <begin position="255"/>
        <end position="398"/>
    </location>
</feature>
<comment type="caution">
    <text evidence="3">The sequence shown here is derived from an EMBL/GenBank/DDBJ whole genome shotgun (WGS) entry which is preliminary data.</text>
</comment>
<evidence type="ECO:0000313" key="4">
    <source>
        <dbReference type="Proteomes" id="UP000827284"/>
    </source>
</evidence>
<sequence length="398" mass="43792">MPSESSKPIPHVEELLVPVSPERGYADYLAKLAEFLPHSISQFGLVLTTAAELRQTPGKQIRSKDPNQSEETASLTGLLCPRPPPHYLSIEMPITTAAEAGSVKTLIDVTISGHAVTFFPRCEEDLMKAAIDEAAKIEQLDASKAADSATETNAACYLKKATADPVIVAHNQNVRILLSSIVEYLGELRAGGGRENSQHEMFYCVNDVWMPALRSLGNLTKGTRAVKFVMTEKKLLENEAAVVQDCERIEREEGLVLGPMEERDIQQMINVNAVPYSEHYGRHIIKTSQCFRSKSGEMVAWAGSHEDFSVAALHVLPAYRKMGLGRLVLMRLALAHMRLARSILDTLGADAKSISSETLMAHADCIDDNHPTMVFMERCGWTRVGIHNWIGLLTSSAN</sequence>
<reference evidence="3" key="1">
    <citation type="submission" date="2021-11" db="EMBL/GenBank/DDBJ databases">
        <authorList>
            <person name="Herlambang A."/>
            <person name="Guo Y."/>
            <person name="Takashima Y."/>
            <person name="Nishizawa T."/>
        </authorList>
    </citation>
    <scope>NUCLEOTIDE SEQUENCE</scope>
    <source>
        <strain evidence="3">E1425</strain>
    </source>
</reference>
<accession>A0A9P3HGD6</accession>
<dbReference type="AlphaFoldDB" id="A0A9P3HGD6"/>
<evidence type="ECO:0000313" key="3">
    <source>
        <dbReference type="EMBL" id="GJJ76214.1"/>
    </source>
</evidence>
<proteinExistence type="predicted"/>
<dbReference type="InterPro" id="IPR016181">
    <property type="entry name" value="Acyl_CoA_acyltransferase"/>
</dbReference>
<keyword evidence="4" id="KW-1185">Reference proteome</keyword>
<dbReference type="CDD" id="cd04301">
    <property type="entry name" value="NAT_SF"/>
    <property type="match status" value="1"/>
</dbReference>
<name>A0A9P3HGD6_9FUNG</name>
<dbReference type="Gene3D" id="3.40.630.30">
    <property type="match status" value="1"/>
</dbReference>
<feature type="region of interest" description="Disordered" evidence="1">
    <location>
        <begin position="57"/>
        <end position="78"/>
    </location>
</feature>
<reference evidence="3" key="2">
    <citation type="journal article" date="2022" name="Microbiol. Resour. Announc.">
        <title>Whole-Genome Sequence of Entomortierella parvispora E1425, a Mucoromycotan Fungus Associated with Burkholderiaceae-Related Endosymbiotic Bacteria.</title>
        <authorList>
            <person name="Herlambang A."/>
            <person name="Guo Y."/>
            <person name="Takashima Y."/>
            <person name="Narisawa K."/>
            <person name="Ohta H."/>
            <person name="Nishizawa T."/>
        </authorList>
    </citation>
    <scope>NUCLEOTIDE SEQUENCE</scope>
    <source>
        <strain evidence="3">E1425</strain>
    </source>
</reference>
<dbReference type="SUPFAM" id="SSF55729">
    <property type="entry name" value="Acyl-CoA N-acyltransferases (Nat)"/>
    <property type="match status" value="1"/>
</dbReference>
<dbReference type="GO" id="GO:0016747">
    <property type="term" value="F:acyltransferase activity, transferring groups other than amino-acyl groups"/>
    <property type="evidence" value="ECO:0007669"/>
    <property type="project" value="InterPro"/>
</dbReference>
<dbReference type="PROSITE" id="PS51186">
    <property type="entry name" value="GNAT"/>
    <property type="match status" value="1"/>
</dbReference>
<protein>
    <recommendedName>
        <fullName evidence="2">N-acetyltransferase domain-containing protein</fullName>
    </recommendedName>
</protein>